<protein>
    <submittedName>
        <fullName evidence="1">Uncharacterized protein</fullName>
    </submittedName>
</protein>
<reference evidence="1 2" key="1">
    <citation type="submission" date="2013-01" db="EMBL/GenBank/DDBJ databases">
        <authorList>
            <person name="Bench S."/>
        </authorList>
    </citation>
    <scope>NUCLEOTIDE SEQUENCE [LARGE SCALE GENOMIC DNA]</scope>
    <source>
        <strain evidence="1 2">WH 0402</strain>
    </source>
</reference>
<dbReference type="Proteomes" id="UP000018130">
    <property type="component" value="Unassembled WGS sequence"/>
</dbReference>
<dbReference type="EMBL" id="CAQN01000212">
    <property type="protein sequence ID" value="CCQ65550.1"/>
    <property type="molecule type" value="Genomic_DNA"/>
</dbReference>
<reference evidence="1 2" key="2">
    <citation type="submission" date="2013-09" db="EMBL/GenBank/DDBJ databases">
        <title>Whole genome comparison of six Crocosphaera watsonii strains with differing phenotypes.</title>
        <authorList>
            <person name="Bench S.R."/>
            <person name="Heller P."/>
            <person name="Frank I."/>
            <person name="Arciniega M."/>
            <person name="Shilova I.N."/>
            <person name="Zehr J.P."/>
        </authorList>
    </citation>
    <scope>NUCLEOTIDE SEQUENCE [LARGE SCALE GENOMIC DNA]</scope>
    <source>
        <strain evidence="1 2">WH 0402</strain>
    </source>
</reference>
<dbReference type="AlphaFoldDB" id="T2JJW2"/>
<proteinExistence type="predicted"/>
<gene>
    <name evidence="1" type="ORF">CWATWH0402_4132</name>
</gene>
<evidence type="ECO:0000313" key="1">
    <source>
        <dbReference type="EMBL" id="CCQ65550.1"/>
    </source>
</evidence>
<evidence type="ECO:0000313" key="2">
    <source>
        <dbReference type="Proteomes" id="UP000018130"/>
    </source>
</evidence>
<name>T2JJW2_CROWT</name>
<sequence length="193" mass="22547">MNEHQINRVSSSSAIGEASNYQQNIEVLSQNVDGYIKFIFDRQITRRKSFFERFFPQALDKTISQGEVRLAQTKLDTLTEAAQIFKDTQIGVLQEGAEHYLAKIKAQFRRETASFLVAEAQKLEAELDHIFDDFTELVENRYEKNAKYKHPLLREKMEKQLEKDIEQFMELKDVVVKRFANIVKEHVNNSSAR</sequence>
<organism evidence="1 2">
    <name type="scientific">Crocosphaera watsonii WH 0402</name>
    <dbReference type="NCBI Taxonomy" id="1284629"/>
    <lineage>
        <taxon>Bacteria</taxon>
        <taxon>Bacillati</taxon>
        <taxon>Cyanobacteriota</taxon>
        <taxon>Cyanophyceae</taxon>
        <taxon>Oscillatoriophycideae</taxon>
        <taxon>Chroococcales</taxon>
        <taxon>Aphanothecaceae</taxon>
        <taxon>Crocosphaera</taxon>
    </lineage>
</organism>
<comment type="caution">
    <text evidence="1">The sequence shown here is derived from an EMBL/GenBank/DDBJ whole genome shotgun (WGS) entry which is preliminary data.</text>
</comment>
<accession>T2JJW2</accession>
<dbReference type="RefSeq" id="WP_048323649.1">
    <property type="nucleotide sequence ID" value="NZ_CAQN01000212.1"/>
</dbReference>